<feature type="transmembrane region" description="Helical" evidence="6">
    <location>
        <begin position="455"/>
        <end position="476"/>
    </location>
</feature>
<evidence type="ECO:0000256" key="5">
    <source>
        <dbReference type="SAM" id="MobiDB-lite"/>
    </source>
</evidence>
<evidence type="ECO:0000256" key="6">
    <source>
        <dbReference type="SAM" id="Phobius"/>
    </source>
</evidence>
<feature type="transmembrane region" description="Helical" evidence="6">
    <location>
        <begin position="283"/>
        <end position="302"/>
    </location>
</feature>
<dbReference type="GO" id="GO:0016020">
    <property type="term" value="C:membrane"/>
    <property type="evidence" value="ECO:0007669"/>
    <property type="project" value="UniProtKB-SubCell"/>
</dbReference>
<dbReference type="InterPro" id="IPR020846">
    <property type="entry name" value="MFS_dom"/>
</dbReference>
<organism evidence="8 9">
    <name type="scientific">Penicillium nordicum</name>
    <dbReference type="NCBI Taxonomy" id="229535"/>
    <lineage>
        <taxon>Eukaryota</taxon>
        <taxon>Fungi</taxon>
        <taxon>Dikarya</taxon>
        <taxon>Ascomycota</taxon>
        <taxon>Pezizomycotina</taxon>
        <taxon>Eurotiomycetes</taxon>
        <taxon>Eurotiomycetidae</taxon>
        <taxon>Eurotiales</taxon>
        <taxon>Aspergillaceae</taxon>
        <taxon>Penicillium</taxon>
    </lineage>
</organism>
<accession>A0A0M8P0J0</accession>
<feature type="region of interest" description="Disordered" evidence="5">
    <location>
        <begin position="242"/>
        <end position="265"/>
    </location>
</feature>
<dbReference type="Gene3D" id="1.20.1250.20">
    <property type="entry name" value="MFS general substrate transporter like domains"/>
    <property type="match status" value="1"/>
</dbReference>
<feature type="transmembrane region" description="Helical" evidence="6">
    <location>
        <begin position="322"/>
        <end position="344"/>
    </location>
</feature>
<evidence type="ECO:0000256" key="1">
    <source>
        <dbReference type="ARBA" id="ARBA00004141"/>
    </source>
</evidence>
<reference evidence="8 9" key="1">
    <citation type="submission" date="2015-08" db="EMBL/GenBank/DDBJ databases">
        <title>Genome sequencing of Penicillium nordicum.</title>
        <authorList>
            <person name="Nguyen H.D."/>
            <person name="Seifert K.A."/>
        </authorList>
    </citation>
    <scope>NUCLEOTIDE SEQUENCE [LARGE SCALE GENOMIC DNA]</scope>
    <source>
        <strain evidence="8 9">DAOMC 185683</strain>
    </source>
</reference>
<dbReference type="Proteomes" id="UP000037696">
    <property type="component" value="Unassembled WGS sequence"/>
</dbReference>
<feature type="transmembrane region" description="Helical" evidence="6">
    <location>
        <begin position="423"/>
        <end position="443"/>
    </location>
</feature>
<evidence type="ECO:0000313" key="8">
    <source>
        <dbReference type="EMBL" id="KOS42658.1"/>
    </source>
</evidence>
<feature type="transmembrane region" description="Helical" evidence="6">
    <location>
        <begin position="27"/>
        <end position="46"/>
    </location>
</feature>
<keyword evidence="4 6" id="KW-0472">Membrane</keyword>
<dbReference type="InterPro" id="IPR011701">
    <property type="entry name" value="MFS"/>
</dbReference>
<protein>
    <recommendedName>
        <fullName evidence="7">Major facilitator superfamily (MFS) profile domain-containing protein</fullName>
    </recommendedName>
</protein>
<keyword evidence="9" id="KW-1185">Reference proteome</keyword>
<comment type="caution">
    <text evidence="8">The sequence shown here is derived from an EMBL/GenBank/DDBJ whole genome shotgun (WGS) entry which is preliminary data.</text>
</comment>
<keyword evidence="2 6" id="KW-0812">Transmembrane</keyword>
<dbReference type="GO" id="GO:0022857">
    <property type="term" value="F:transmembrane transporter activity"/>
    <property type="evidence" value="ECO:0007669"/>
    <property type="project" value="InterPro"/>
</dbReference>
<evidence type="ECO:0000259" key="7">
    <source>
        <dbReference type="PROSITE" id="PS50850"/>
    </source>
</evidence>
<feature type="transmembrane region" description="Helical" evidence="6">
    <location>
        <begin position="118"/>
        <end position="142"/>
    </location>
</feature>
<sequence>MTDAITDETAPLLGSHTIKPSQHPKKLLISIVCVIFLLSADFGFFMSTAPQMAVYEEIICRDYQATLIPPEVNPCKSDAVQGELALVIGYQNTFDVLPGLILSLPYGVMSDRWGRRPLLYLSLLGILLGEIWVRIVCLWSTIIPLRMVWLSAVFKIIGGGDQVLMAIAMVIVADVFNEDERATALFRLQSCVQIAEILATPLSAYLMTFGPMVPYTLSIGIIILGSIPALFLPETLKHPKQTRVNQEASEQDSESEQSQPPRKQTVLQEVTRQVREFARSTRFIWTDTKICLMVFVMFVTMMTRQSTNLLLQYVSKKFDWSISRASLLISLRGIFSLVTYLVIMPILSFLATKHLNLRGKRCDHFMSKGSGVLSIIGFAIISIAPTPAILIGGQVILSMGSAFIITTRSLATSLVQIDHAGTLYSAIAIAQGIGTLISGPLFANLFRLGMHLGTVWMGLPFFQASLFFAVAVAAVWHVRIGPSPRSNDEEEQDPLLS</sequence>
<dbReference type="PANTHER" id="PTHR23507">
    <property type="entry name" value="ZGC:174356"/>
    <property type="match status" value="1"/>
</dbReference>
<dbReference type="SUPFAM" id="SSF103473">
    <property type="entry name" value="MFS general substrate transporter"/>
    <property type="match status" value="1"/>
</dbReference>
<dbReference type="InterPro" id="IPR036259">
    <property type="entry name" value="MFS_trans_sf"/>
</dbReference>
<dbReference type="PROSITE" id="PS50850">
    <property type="entry name" value="MFS"/>
    <property type="match status" value="1"/>
</dbReference>
<name>A0A0M8P0J0_9EURO</name>
<dbReference type="EMBL" id="LHQQ01000100">
    <property type="protein sequence ID" value="KOS42658.1"/>
    <property type="molecule type" value="Genomic_DNA"/>
</dbReference>
<evidence type="ECO:0000256" key="4">
    <source>
        <dbReference type="ARBA" id="ARBA00023136"/>
    </source>
</evidence>
<gene>
    <name evidence="8" type="ORF">ACN38_g6453</name>
</gene>
<feature type="transmembrane region" description="Helical" evidence="6">
    <location>
        <begin position="212"/>
        <end position="233"/>
    </location>
</feature>
<dbReference type="OrthoDB" id="194139at2759"/>
<evidence type="ECO:0000313" key="9">
    <source>
        <dbReference type="Proteomes" id="UP000037696"/>
    </source>
</evidence>
<feature type="domain" description="Major facilitator superfamily (MFS) profile" evidence="7">
    <location>
        <begin position="27"/>
        <end position="483"/>
    </location>
</feature>
<feature type="transmembrane region" description="Helical" evidence="6">
    <location>
        <begin position="148"/>
        <end position="172"/>
    </location>
</feature>
<comment type="subcellular location">
    <subcellularLocation>
        <location evidence="1">Membrane</location>
        <topology evidence="1">Multi-pass membrane protein</topology>
    </subcellularLocation>
</comment>
<feature type="transmembrane region" description="Helical" evidence="6">
    <location>
        <begin position="365"/>
        <end position="383"/>
    </location>
</feature>
<proteinExistence type="predicted"/>
<evidence type="ECO:0000256" key="3">
    <source>
        <dbReference type="ARBA" id="ARBA00022989"/>
    </source>
</evidence>
<dbReference type="PANTHER" id="PTHR23507:SF1">
    <property type="entry name" value="FI18259P1-RELATED"/>
    <property type="match status" value="1"/>
</dbReference>
<keyword evidence="3 6" id="KW-1133">Transmembrane helix</keyword>
<dbReference type="Pfam" id="PF07690">
    <property type="entry name" value="MFS_1"/>
    <property type="match status" value="1"/>
</dbReference>
<dbReference type="AlphaFoldDB" id="A0A0M8P0J0"/>
<evidence type="ECO:0000256" key="2">
    <source>
        <dbReference type="ARBA" id="ARBA00022692"/>
    </source>
</evidence>